<accession>A0AAD7NHQ0</accession>
<dbReference type="PANTHER" id="PTHR23430">
    <property type="entry name" value="HISTONE H2A"/>
    <property type="match status" value="1"/>
</dbReference>
<keyword evidence="6 9" id="KW-0238">DNA-binding</keyword>
<dbReference type="Pfam" id="PF00125">
    <property type="entry name" value="Histone"/>
    <property type="match status" value="1"/>
</dbReference>
<name>A0AAD7NHQ0_9AGAR</name>
<dbReference type="PRINTS" id="PR00620">
    <property type="entry name" value="HISTONEH2A"/>
</dbReference>
<evidence type="ECO:0000256" key="5">
    <source>
        <dbReference type="ARBA" id="ARBA00022990"/>
    </source>
</evidence>
<dbReference type="InterPro" id="IPR007125">
    <property type="entry name" value="H2A/H2B/H3"/>
</dbReference>
<evidence type="ECO:0000259" key="11">
    <source>
        <dbReference type="Pfam" id="PF16211"/>
    </source>
</evidence>
<dbReference type="GO" id="GO:0003677">
    <property type="term" value="F:DNA binding"/>
    <property type="evidence" value="ECO:0007669"/>
    <property type="project" value="UniProtKB-KW"/>
</dbReference>
<comment type="caution">
    <text evidence="12">The sequence shown here is derived from an EMBL/GenBank/DDBJ whole genome shotgun (WGS) entry which is preliminary data.</text>
</comment>
<evidence type="ECO:0000256" key="6">
    <source>
        <dbReference type="ARBA" id="ARBA00023125"/>
    </source>
</evidence>
<keyword evidence="8 9" id="KW-0544">Nucleosome core</keyword>
<evidence type="ECO:0000256" key="1">
    <source>
        <dbReference type="ARBA" id="ARBA00004123"/>
    </source>
</evidence>
<evidence type="ECO:0000256" key="7">
    <source>
        <dbReference type="ARBA" id="ARBA00023242"/>
    </source>
</evidence>
<comment type="similarity">
    <text evidence="3 9">Belongs to the histone H2A family.</text>
</comment>
<evidence type="ECO:0000256" key="9">
    <source>
        <dbReference type="RuleBase" id="RU003767"/>
    </source>
</evidence>
<reference evidence="12" key="1">
    <citation type="submission" date="2023-03" db="EMBL/GenBank/DDBJ databases">
        <title>Massive genome expansion in bonnet fungi (Mycena s.s.) driven by repeated elements and novel gene families across ecological guilds.</title>
        <authorList>
            <consortium name="Lawrence Berkeley National Laboratory"/>
            <person name="Harder C.B."/>
            <person name="Miyauchi S."/>
            <person name="Viragh M."/>
            <person name="Kuo A."/>
            <person name="Thoen E."/>
            <person name="Andreopoulos B."/>
            <person name="Lu D."/>
            <person name="Skrede I."/>
            <person name="Drula E."/>
            <person name="Henrissat B."/>
            <person name="Morin E."/>
            <person name="Kohler A."/>
            <person name="Barry K."/>
            <person name="LaButti K."/>
            <person name="Morin E."/>
            <person name="Salamov A."/>
            <person name="Lipzen A."/>
            <person name="Mereny Z."/>
            <person name="Hegedus B."/>
            <person name="Baldrian P."/>
            <person name="Stursova M."/>
            <person name="Weitz H."/>
            <person name="Taylor A."/>
            <person name="Grigoriev I.V."/>
            <person name="Nagy L.G."/>
            <person name="Martin F."/>
            <person name="Kauserud H."/>
        </authorList>
    </citation>
    <scope>NUCLEOTIDE SEQUENCE</scope>
    <source>
        <strain evidence="12">CBHHK182m</strain>
    </source>
</reference>
<sequence length="133" mass="14826">MGTGGKGKTFYEPQKLRVAASAKAGLQFPVARIRRLLKEGQYAKRVTALCAVYLAAVLEYLMAELLELSGNCARDQGRKRIIPRHILLAIRNDTELDRLLQGAIIWEGGVLPHIHSVLIPDHNKMRARAESEL</sequence>
<comment type="subunit">
    <text evidence="9">The nucleosome is a histone octamer containing two molecules each of H2A, H2B, H3 and H4 assembled in one H3-H4 heterotetramer and two H2A-H2B heterodimers. The octamer wraps approximately 147 bp of DNA.</text>
</comment>
<dbReference type="Proteomes" id="UP001215598">
    <property type="component" value="Unassembled WGS sequence"/>
</dbReference>
<dbReference type="InterPro" id="IPR032458">
    <property type="entry name" value="Histone_H2A_CS"/>
</dbReference>
<dbReference type="InterPro" id="IPR032454">
    <property type="entry name" value="Histone_H2A_C"/>
</dbReference>
<dbReference type="SUPFAM" id="SSF47113">
    <property type="entry name" value="Histone-fold"/>
    <property type="match status" value="1"/>
</dbReference>
<dbReference type="Pfam" id="PF16211">
    <property type="entry name" value="Histone_H2A_C"/>
    <property type="match status" value="1"/>
</dbReference>
<evidence type="ECO:0000259" key="10">
    <source>
        <dbReference type="Pfam" id="PF00125"/>
    </source>
</evidence>
<dbReference type="GO" id="GO:0046982">
    <property type="term" value="F:protein heterodimerization activity"/>
    <property type="evidence" value="ECO:0007669"/>
    <property type="project" value="InterPro"/>
</dbReference>
<comment type="subcellular location">
    <subcellularLocation>
        <location evidence="2">Chromosome</location>
    </subcellularLocation>
    <subcellularLocation>
        <location evidence="1 9">Nucleus</location>
    </subcellularLocation>
</comment>
<protein>
    <recommendedName>
        <fullName evidence="9">Histone H2A</fullName>
    </recommendedName>
</protein>
<proteinExistence type="inferred from homology"/>
<evidence type="ECO:0000256" key="3">
    <source>
        <dbReference type="ARBA" id="ARBA00010691"/>
    </source>
</evidence>
<evidence type="ECO:0000256" key="2">
    <source>
        <dbReference type="ARBA" id="ARBA00004286"/>
    </source>
</evidence>
<keyword evidence="5" id="KW-0007">Acetylation</keyword>
<dbReference type="InterPro" id="IPR009072">
    <property type="entry name" value="Histone-fold"/>
</dbReference>
<evidence type="ECO:0000256" key="8">
    <source>
        <dbReference type="ARBA" id="ARBA00023269"/>
    </source>
</evidence>
<dbReference type="GO" id="GO:0030527">
    <property type="term" value="F:structural constituent of chromatin"/>
    <property type="evidence" value="ECO:0007669"/>
    <property type="project" value="InterPro"/>
</dbReference>
<keyword evidence="7 9" id="KW-0539">Nucleus</keyword>
<dbReference type="GO" id="GO:0000786">
    <property type="term" value="C:nucleosome"/>
    <property type="evidence" value="ECO:0007669"/>
    <property type="project" value="UniProtKB-KW"/>
</dbReference>
<dbReference type="PROSITE" id="PS00046">
    <property type="entry name" value="HISTONE_H2A"/>
    <property type="match status" value="1"/>
</dbReference>
<dbReference type="CDD" id="cd00074">
    <property type="entry name" value="HFD_H2A"/>
    <property type="match status" value="1"/>
</dbReference>
<dbReference type="Gene3D" id="1.10.20.10">
    <property type="entry name" value="Histone, subunit A"/>
    <property type="match status" value="1"/>
</dbReference>
<dbReference type="EMBL" id="JARKIB010000037">
    <property type="protein sequence ID" value="KAJ7760438.1"/>
    <property type="molecule type" value="Genomic_DNA"/>
</dbReference>
<feature type="domain" description="Histone H2A C-terminal" evidence="11">
    <location>
        <begin position="95"/>
        <end position="124"/>
    </location>
</feature>
<dbReference type="AlphaFoldDB" id="A0AAD7NHQ0"/>
<organism evidence="12 13">
    <name type="scientific">Mycena metata</name>
    <dbReference type="NCBI Taxonomy" id="1033252"/>
    <lineage>
        <taxon>Eukaryota</taxon>
        <taxon>Fungi</taxon>
        <taxon>Dikarya</taxon>
        <taxon>Basidiomycota</taxon>
        <taxon>Agaricomycotina</taxon>
        <taxon>Agaricomycetes</taxon>
        <taxon>Agaricomycetidae</taxon>
        <taxon>Agaricales</taxon>
        <taxon>Marasmiineae</taxon>
        <taxon>Mycenaceae</taxon>
        <taxon>Mycena</taxon>
    </lineage>
</organism>
<dbReference type="SMART" id="SM00414">
    <property type="entry name" value="H2A"/>
    <property type="match status" value="1"/>
</dbReference>
<feature type="domain" description="Core Histone H2A/H2B/H3" evidence="10">
    <location>
        <begin position="21"/>
        <end position="91"/>
    </location>
</feature>
<keyword evidence="4 9" id="KW-0158">Chromosome</keyword>
<keyword evidence="13" id="KW-1185">Reference proteome</keyword>
<evidence type="ECO:0000313" key="12">
    <source>
        <dbReference type="EMBL" id="KAJ7760438.1"/>
    </source>
</evidence>
<evidence type="ECO:0000256" key="4">
    <source>
        <dbReference type="ARBA" id="ARBA00022454"/>
    </source>
</evidence>
<evidence type="ECO:0000313" key="13">
    <source>
        <dbReference type="Proteomes" id="UP001215598"/>
    </source>
</evidence>
<dbReference type="GO" id="GO:0005634">
    <property type="term" value="C:nucleus"/>
    <property type="evidence" value="ECO:0007669"/>
    <property type="project" value="UniProtKB-SubCell"/>
</dbReference>
<gene>
    <name evidence="12" type="ORF">B0H16DRAFT_1662076</name>
</gene>
<dbReference type="InterPro" id="IPR002119">
    <property type="entry name" value="Histone_H2A"/>
</dbReference>
<dbReference type="FunFam" id="1.10.20.10:FF:000093">
    <property type="entry name" value="Histone H2A"/>
    <property type="match status" value="1"/>
</dbReference>